<reference evidence="3 4" key="1">
    <citation type="journal article" date="2015" name="Stand. Genomic Sci.">
        <title>Complete genome sequence and description of Salinispira pacifica gen. nov., sp. nov., a novel spirochaete isolated form a hypersaline microbial mat.</title>
        <authorList>
            <person name="Ben Hania W."/>
            <person name="Joseph M."/>
            <person name="Schumann P."/>
            <person name="Bunk B."/>
            <person name="Fiebig A."/>
            <person name="Sproer C."/>
            <person name="Klenk H.P."/>
            <person name="Fardeau M.L."/>
            <person name="Spring S."/>
        </authorList>
    </citation>
    <scope>NUCLEOTIDE SEQUENCE [LARGE SCALE GENOMIC DNA]</scope>
    <source>
        <strain evidence="3 4">L21-RPul-D2</strain>
    </source>
</reference>
<feature type="region of interest" description="Disordered" evidence="1">
    <location>
        <begin position="21"/>
        <end position="45"/>
    </location>
</feature>
<dbReference type="eggNOG" id="COG0635">
    <property type="taxonomic scope" value="Bacteria"/>
</dbReference>
<dbReference type="Pfam" id="PF04055">
    <property type="entry name" value="Radical_SAM"/>
    <property type="match status" value="1"/>
</dbReference>
<dbReference type="SFLD" id="SFLDG01065">
    <property type="entry name" value="anaerobic_coproporphyrinogen-I"/>
    <property type="match status" value="1"/>
</dbReference>
<evidence type="ECO:0000313" key="3">
    <source>
        <dbReference type="EMBL" id="AHC14035.1"/>
    </source>
</evidence>
<dbReference type="AlphaFoldDB" id="V5WEJ5"/>
<proteinExistence type="predicted"/>
<dbReference type="GO" id="GO:0051539">
    <property type="term" value="F:4 iron, 4 sulfur cluster binding"/>
    <property type="evidence" value="ECO:0007669"/>
    <property type="project" value="TreeGrafter"/>
</dbReference>
<gene>
    <name evidence="3" type="ORF">L21SP2_0606</name>
</gene>
<dbReference type="PANTHER" id="PTHR13932">
    <property type="entry name" value="COPROPORPHYRINIGEN III OXIDASE"/>
    <property type="match status" value="1"/>
</dbReference>
<organism evidence="3 4">
    <name type="scientific">Salinispira pacifica</name>
    <dbReference type="NCBI Taxonomy" id="1307761"/>
    <lineage>
        <taxon>Bacteria</taxon>
        <taxon>Pseudomonadati</taxon>
        <taxon>Spirochaetota</taxon>
        <taxon>Spirochaetia</taxon>
        <taxon>Spirochaetales</taxon>
        <taxon>Spirochaetaceae</taxon>
        <taxon>Salinispira</taxon>
    </lineage>
</organism>
<evidence type="ECO:0000313" key="4">
    <source>
        <dbReference type="Proteomes" id="UP000018680"/>
    </source>
</evidence>
<dbReference type="SFLD" id="SFLDG01082">
    <property type="entry name" value="B12-binding_domain_containing"/>
    <property type="match status" value="1"/>
</dbReference>
<dbReference type="STRING" id="1307761.L21SP2_0606"/>
<dbReference type="InterPro" id="IPR007197">
    <property type="entry name" value="rSAM"/>
</dbReference>
<dbReference type="OrthoDB" id="9808022at2"/>
<dbReference type="EMBL" id="CP006939">
    <property type="protein sequence ID" value="AHC14035.1"/>
    <property type="molecule type" value="Genomic_DNA"/>
</dbReference>
<sequence length="441" mass="50102">MKMNGRFRSHHDTQAAVSKALENKQGKSGGPPNRTLPRESSSTEMKAAMANSLQFTDLLAMIPEDHPRGLYLHLPYCDRICSFCNMRREQSTGENLHAYARHLNTVFSSISHTPYVRSRPFDVLYFGGGTPSVLSNHDTSQLYPLIRKSLELAPGHEWTVESTLHNLTDEKLRIFSDCGVNRLSIGIQSFTDNGRKMLGRSGDGAWARRKFETIRGRFDGTVAIDLIYSWPGQSQEHLERDIQYIRELDIDSISFYSLMIHPGSTLSNDIDSGRLLFEKTDEYDRQMHNRFYESMLAQGYELLELTKIVKPGRDSYRYIDIRYQNCDLLPLGNGAGGRVMGHRVYHMDAERTMISPPKQEADRYNLLIGLLQFGNYHAEKIASILSGLSFEFIENILSEYESAGLLSRSDDDGARRLSPDGVFWGNNLAVDLIERVIEAQD</sequence>
<dbReference type="InterPro" id="IPR058240">
    <property type="entry name" value="rSAM_sf"/>
</dbReference>
<dbReference type="Proteomes" id="UP000018680">
    <property type="component" value="Chromosome"/>
</dbReference>
<dbReference type="InterPro" id="IPR034505">
    <property type="entry name" value="Coproporphyrinogen-III_oxidase"/>
</dbReference>
<keyword evidence="4" id="KW-1185">Reference proteome</keyword>
<dbReference type="CDD" id="cd01335">
    <property type="entry name" value="Radical_SAM"/>
    <property type="match status" value="1"/>
</dbReference>
<dbReference type="PANTHER" id="PTHR13932:SF5">
    <property type="entry name" value="RADICAL S-ADENOSYL METHIONINE DOMAIN-CONTAINING PROTEIN 1, MITOCHONDRIAL"/>
    <property type="match status" value="1"/>
</dbReference>
<dbReference type="SUPFAM" id="SSF102114">
    <property type="entry name" value="Radical SAM enzymes"/>
    <property type="match status" value="1"/>
</dbReference>
<accession>V5WEJ5</accession>
<dbReference type="InterPro" id="IPR006638">
    <property type="entry name" value="Elp3/MiaA/NifB-like_rSAM"/>
</dbReference>
<dbReference type="RefSeq" id="WP_024266967.1">
    <property type="nucleotide sequence ID" value="NC_023035.1"/>
</dbReference>
<dbReference type="KEGG" id="slr:L21SP2_0606"/>
<feature type="domain" description="Radical SAM core" evidence="2">
    <location>
        <begin position="62"/>
        <end position="304"/>
    </location>
</feature>
<dbReference type="SFLD" id="SFLDS00029">
    <property type="entry name" value="Radical_SAM"/>
    <property type="match status" value="1"/>
</dbReference>
<dbReference type="GO" id="GO:0006779">
    <property type="term" value="P:porphyrin-containing compound biosynthetic process"/>
    <property type="evidence" value="ECO:0007669"/>
    <property type="project" value="TreeGrafter"/>
</dbReference>
<dbReference type="PROSITE" id="PS51918">
    <property type="entry name" value="RADICAL_SAM"/>
    <property type="match status" value="1"/>
</dbReference>
<evidence type="ECO:0000259" key="2">
    <source>
        <dbReference type="PROSITE" id="PS51918"/>
    </source>
</evidence>
<evidence type="ECO:0000256" key="1">
    <source>
        <dbReference type="SAM" id="MobiDB-lite"/>
    </source>
</evidence>
<dbReference type="Gene3D" id="3.80.30.20">
    <property type="entry name" value="tm_1862 like domain"/>
    <property type="match status" value="1"/>
</dbReference>
<dbReference type="InterPro" id="IPR023404">
    <property type="entry name" value="rSAM_horseshoe"/>
</dbReference>
<protein>
    <submittedName>
        <fullName evidence="3">Putative radical SAM family enzyme, NOT coproporphyrinogen III oxidase, oxygen-independent</fullName>
    </submittedName>
</protein>
<dbReference type="SMART" id="SM00729">
    <property type="entry name" value="Elp3"/>
    <property type="match status" value="1"/>
</dbReference>
<dbReference type="HOGENOM" id="CLU_027579_4_1_12"/>
<dbReference type="GO" id="GO:0005737">
    <property type="term" value="C:cytoplasm"/>
    <property type="evidence" value="ECO:0007669"/>
    <property type="project" value="TreeGrafter"/>
</dbReference>
<name>V5WEJ5_9SPIO</name>
<dbReference type="GO" id="GO:0003824">
    <property type="term" value="F:catalytic activity"/>
    <property type="evidence" value="ECO:0007669"/>
    <property type="project" value="InterPro"/>
</dbReference>